<dbReference type="Proteomes" id="UP001221411">
    <property type="component" value="Unassembled WGS sequence"/>
</dbReference>
<evidence type="ECO:0000313" key="1">
    <source>
        <dbReference type="EMBL" id="MDC0748109.1"/>
    </source>
</evidence>
<proteinExistence type="predicted"/>
<gene>
    <name evidence="1" type="ORF">POL67_42670</name>
</gene>
<evidence type="ECO:0000313" key="2">
    <source>
        <dbReference type="Proteomes" id="UP001221411"/>
    </source>
</evidence>
<accession>A0ABT5F3C1</accession>
<organism evidence="1 2">
    <name type="scientific">Polyangium mundeleinium</name>
    <dbReference type="NCBI Taxonomy" id="2995306"/>
    <lineage>
        <taxon>Bacteria</taxon>
        <taxon>Pseudomonadati</taxon>
        <taxon>Myxococcota</taxon>
        <taxon>Polyangia</taxon>
        <taxon>Polyangiales</taxon>
        <taxon>Polyangiaceae</taxon>
        <taxon>Polyangium</taxon>
    </lineage>
</organism>
<keyword evidence="2" id="KW-1185">Reference proteome</keyword>
<name>A0ABT5F3C1_9BACT</name>
<protein>
    <recommendedName>
        <fullName evidence="3">Peptidase C39 domain-containing protein</fullName>
    </recommendedName>
</protein>
<dbReference type="EMBL" id="JAQNDO010000001">
    <property type="protein sequence ID" value="MDC0748109.1"/>
    <property type="molecule type" value="Genomic_DNA"/>
</dbReference>
<dbReference type="RefSeq" id="WP_271926902.1">
    <property type="nucleotide sequence ID" value="NZ_JAQNDO010000001.1"/>
</dbReference>
<reference evidence="1 2" key="1">
    <citation type="submission" date="2022-11" db="EMBL/GenBank/DDBJ databases">
        <title>Minimal conservation of predation-associated metabolite biosynthetic gene clusters underscores biosynthetic potential of Myxococcota including descriptions for ten novel species: Archangium lansinium sp. nov., Myxococcus landrumus sp. nov., Nannocystis bai.</title>
        <authorList>
            <person name="Ahearne A."/>
            <person name="Stevens C."/>
            <person name="Dowd S."/>
        </authorList>
    </citation>
    <scope>NUCLEOTIDE SEQUENCE [LARGE SCALE GENOMIC DNA]</scope>
    <source>
        <strain evidence="1 2">RJM3</strain>
    </source>
</reference>
<comment type="caution">
    <text evidence="1">The sequence shown here is derived from an EMBL/GenBank/DDBJ whole genome shotgun (WGS) entry which is preliminary data.</text>
</comment>
<sequence>MKEWHHEQTHRDSCVAACMCIIQKWRGEAPTEAAFHESASTGPQILGRRIRELGGARYAALAQDEERTLDLHLVDGGLVVVGVFGLLFADWQRRVYGQLISRHGEMSRAYSQKGYPHAIVLVERSGDGYRLLDPWFPAMHQPLFIERSDFSNCFDGNAVFVDRVP</sequence>
<evidence type="ECO:0008006" key="3">
    <source>
        <dbReference type="Google" id="ProtNLM"/>
    </source>
</evidence>